<dbReference type="InterPro" id="IPR036388">
    <property type="entry name" value="WH-like_DNA-bd_sf"/>
</dbReference>
<dbReference type="InterPro" id="IPR015421">
    <property type="entry name" value="PyrdxlP-dep_Trfase_major"/>
</dbReference>
<evidence type="ECO:0000256" key="3">
    <source>
        <dbReference type="ARBA" id="ARBA00022679"/>
    </source>
</evidence>
<evidence type="ECO:0000256" key="6">
    <source>
        <dbReference type="ARBA" id="ARBA00023125"/>
    </source>
</evidence>
<dbReference type="Pfam" id="PF00155">
    <property type="entry name" value="Aminotran_1_2"/>
    <property type="match status" value="1"/>
</dbReference>
<dbReference type="AlphaFoldDB" id="A0A1L1PP63"/>
<keyword evidence="10" id="KW-1185">Reference proteome</keyword>
<dbReference type="SUPFAM" id="SSF46785">
    <property type="entry name" value="Winged helix' DNA-binding domain"/>
    <property type="match status" value="1"/>
</dbReference>
<dbReference type="InterPro" id="IPR015424">
    <property type="entry name" value="PyrdxlP-dep_Trfase"/>
</dbReference>
<evidence type="ECO:0000256" key="4">
    <source>
        <dbReference type="ARBA" id="ARBA00022898"/>
    </source>
</evidence>
<dbReference type="GO" id="GO:0003700">
    <property type="term" value="F:DNA-binding transcription factor activity"/>
    <property type="evidence" value="ECO:0007669"/>
    <property type="project" value="InterPro"/>
</dbReference>
<dbReference type="CDD" id="cd07377">
    <property type="entry name" value="WHTH_GntR"/>
    <property type="match status" value="1"/>
</dbReference>
<dbReference type="Gene3D" id="3.40.640.10">
    <property type="entry name" value="Type I PLP-dependent aspartate aminotransferase-like (Major domain)"/>
    <property type="match status" value="1"/>
</dbReference>
<keyword evidence="2" id="KW-0032">Aminotransferase</keyword>
<dbReference type="GO" id="GO:0008483">
    <property type="term" value="F:transaminase activity"/>
    <property type="evidence" value="ECO:0007669"/>
    <property type="project" value="UniProtKB-KW"/>
</dbReference>
<proteinExistence type="inferred from homology"/>
<gene>
    <name evidence="9" type="ORF">BN948_01554</name>
</gene>
<dbReference type="PANTHER" id="PTHR46577">
    <property type="entry name" value="HTH-TYPE TRANSCRIPTIONAL REGULATORY PROTEIN GABR"/>
    <property type="match status" value="1"/>
</dbReference>
<dbReference type="InterPro" id="IPR051446">
    <property type="entry name" value="HTH_trans_reg/aminotransferase"/>
</dbReference>
<accession>A0A1L1PP63</accession>
<dbReference type="RefSeq" id="WP_009518146.1">
    <property type="nucleotide sequence ID" value="NZ_CCAE010000009.1"/>
</dbReference>
<reference evidence="10" key="1">
    <citation type="submission" date="2014-11" db="EMBL/GenBank/DDBJ databases">
        <title>Draft genome sequence of Hydrogenophaga intermedia S1.</title>
        <authorList>
            <person name="Gan H.M."/>
            <person name="Chew T.H."/>
            <person name="Stolz A."/>
        </authorList>
    </citation>
    <scope>NUCLEOTIDE SEQUENCE [LARGE SCALE GENOMIC DNA]</scope>
    <source>
        <strain evidence="10">S1</strain>
    </source>
</reference>
<evidence type="ECO:0000313" key="9">
    <source>
        <dbReference type="EMBL" id="CDN87135.1"/>
    </source>
</evidence>
<dbReference type="InterPro" id="IPR036390">
    <property type="entry name" value="WH_DNA-bd_sf"/>
</dbReference>
<keyword evidence="6" id="KW-0238">DNA-binding</keyword>
<name>A0A1L1PP63_HYDIT</name>
<evidence type="ECO:0000256" key="1">
    <source>
        <dbReference type="ARBA" id="ARBA00005384"/>
    </source>
</evidence>
<dbReference type="InterPro" id="IPR015422">
    <property type="entry name" value="PyrdxlP-dep_Trfase_small"/>
</dbReference>
<dbReference type="Proteomes" id="UP000028878">
    <property type="component" value="Unassembled WGS sequence"/>
</dbReference>
<dbReference type="SUPFAM" id="SSF53383">
    <property type="entry name" value="PLP-dependent transferases"/>
    <property type="match status" value="1"/>
</dbReference>
<dbReference type="GO" id="GO:0003677">
    <property type="term" value="F:DNA binding"/>
    <property type="evidence" value="ECO:0007669"/>
    <property type="project" value="UniProtKB-KW"/>
</dbReference>
<evidence type="ECO:0000313" key="10">
    <source>
        <dbReference type="Proteomes" id="UP000028878"/>
    </source>
</evidence>
<keyword evidence="3" id="KW-0808">Transferase</keyword>
<keyword evidence="5" id="KW-0805">Transcription regulation</keyword>
<dbReference type="PROSITE" id="PS50949">
    <property type="entry name" value="HTH_GNTR"/>
    <property type="match status" value="1"/>
</dbReference>
<keyword evidence="7" id="KW-0804">Transcription</keyword>
<evidence type="ECO:0000256" key="5">
    <source>
        <dbReference type="ARBA" id="ARBA00023015"/>
    </source>
</evidence>
<keyword evidence="4" id="KW-0663">Pyridoxal phosphate</keyword>
<dbReference type="InterPro" id="IPR000524">
    <property type="entry name" value="Tscrpt_reg_HTH_GntR"/>
</dbReference>
<feature type="domain" description="HTH gntR-type" evidence="8">
    <location>
        <begin position="2"/>
        <end position="70"/>
    </location>
</feature>
<dbReference type="FunFam" id="3.40.640.10:FF:000023">
    <property type="entry name" value="Transcriptional regulator, GntR family"/>
    <property type="match status" value="1"/>
</dbReference>
<evidence type="ECO:0000256" key="2">
    <source>
        <dbReference type="ARBA" id="ARBA00022576"/>
    </source>
</evidence>
<dbReference type="CDD" id="cd00609">
    <property type="entry name" value="AAT_like"/>
    <property type="match status" value="1"/>
</dbReference>
<dbReference type="Pfam" id="PF00392">
    <property type="entry name" value="GntR"/>
    <property type="match status" value="1"/>
</dbReference>
<dbReference type="InterPro" id="IPR004839">
    <property type="entry name" value="Aminotransferase_I/II_large"/>
</dbReference>
<dbReference type="EMBL" id="CCAE010000009">
    <property type="protein sequence ID" value="CDN87135.1"/>
    <property type="molecule type" value="Genomic_DNA"/>
</dbReference>
<sequence length="467" mass="51148">MTIKYEALANDIEALIASGTLAVGDRLPSVRDTVASRGLSPATVFEAYYRLEARGLVEARPRAGYFVKAVPAPREEPRGATPVRGSHEVAIHDVVQAVLGSVRDRQVAPLGSAFPSPELFPLDRLARGMGAAMRRLDPRQLLEDLTPGNAELRRQIALRGVAQGVNIGVDEVVITSGAMEALTLGLQAVTQPGDVVAIESPAFYGCLQTLERLRLKAVEVATHPRTGVQVDSLAEVLQRHPVKACWFMPNFQNPLGALMPENAKRAMVELLARHEVPLIEDDVYAELYFGAQRPLPAKAWDRRGGVMHCSSFSKSLAPGYRVGWVSAGRFAPQVNRLKFMSTLGVSVPAQQAVLHFLQHGAFDKHLRQLRTALAARQQRALRGIEKHFPEGTRVTRPEGGYFLWVELPESVDAMALQQAALARHISLAPGPLFSADRRFHHHVRLNVGHPRMEQLDAALKTLGRLVG</sequence>
<organism evidence="9 10">
    <name type="scientific">Hydrogenophaga intermedia</name>
    <dbReference type="NCBI Taxonomy" id="65786"/>
    <lineage>
        <taxon>Bacteria</taxon>
        <taxon>Pseudomonadati</taxon>
        <taxon>Pseudomonadota</taxon>
        <taxon>Betaproteobacteria</taxon>
        <taxon>Burkholderiales</taxon>
        <taxon>Comamonadaceae</taxon>
        <taxon>Hydrogenophaga</taxon>
    </lineage>
</organism>
<dbReference type="Gene3D" id="3.90.1150.10">
    <property type="entry name" value="Aspartate Aminotransferase, domain 1"/>
    <property type="match status" value="1"/>
</dbReference>
<dbReference type="SMART" id="SM00345">
    <property type="entry name" value="HTH_GNTR"/>
    <property type="match status" value="1"/>
</dbReference>
<dbReference type="GO" id="GO:0030170">
    <property type="term" value="F:pyridoxal phosphate binding"/>
    <property type="evidence" value="ECO:0007669"/>
    <property type="project" value="InterPro"/>
</dbReference>
<evidence type="ECO:0000256" key="7">
    <source>
        <dbReference type="ARBA" id="ARBA00023163"/>
    </source>
</evidence>
<evidence type="ECO:0000259" key="8">
    <source>
        <dbReference type="PROSITE" id="PS50949"/>
    </source>
</evidence>
<dbReference type="PANTHER" id="PTHR46577:SF2">
    <property type="entry name" value="TRANSCRIPTIONAL REGULATORY PROTEIN"/>
    <property type="match status" value="1"/>
</dbReference>
<comment type="similarity">
    <text evidence="1">In the C-terminal section; belongs to the class-I pyridoxal-phosphate-dependent aminotransferase family.</text>
</comment>
<dbReference type="Gene3D" id="1.10.10.10">
    <property type="entry name" value="Winged helix-like DNA-binding domain superfamily/Winged helix DNA-binding domain"/>
    <property type="match status" value="1"/>
</dbReference>
<protein>
    <submittedName>
        <fullName evidence="9">GntR family transcriptional regulator</fullName>
    </submittedName>
</protein>